<dbReference type="RefSeq" id="XP_007730139.1">
    <property type="nucleotide sequence ID" value="XM_007731949.1"/>
</dbReference>
<dbReference type="SUPFAM" id="SSF103473">
    <property type="entry name" value="MFS general substrate transporter"/>
    <property type="match status" value="1"/>
</dbReference>
<keyword evidence="5 7" id="KW-0472">Membrane</keyword>
<keyword evidence="10" id="KW-1185">Reference proteome</keyword>
<proteinExistence type="predicted"/>
<dbReference type="OrthoDB" id="10021397at2759"/>
<dbReference type="Pfam" id="PF07690">
    <property type="entry name" value="MFS_1"/>
    <property type="match status" value="1"/>
</dbReference>
<feature type="domain" description="Major facilitator superfamily (MFS) profile" evidence="8">
    <location>
        <begin position="51"/>
        <end position="540"/>
    </location>
</feature>
<dbReference type="AlphaFoldDB" id="W9ZFE8"/>
<feature type="transmembrane region" description="Helical" evidence="7">
    <location>
        <begin position="314"/>
        <end position="334"/>
    </location>
</feature>
<feature type="transmembrane region" description="Helical" evidence="7">
    <location>
        <begin position="45"/>
        <end position="66"/>
    </location>
</feature>
<feature type="transmembrane region" description="Helical" evidence="7">
    <location>
        <begin position="517"/>
        <end position="535"/>
    </location>
</feature>
<evidence type="ECO:0000256" key="6">
    <source>
        <dbReference type="SAM" id="MobiDB-lite"/>
    </source>
</evidence>
<evidence type="ECO:0000313" key="9">
    <source>
        <dbReference type="EMBL" id="EXJ93249.1"/>
    </source>
</evidence>
<dbReference type="eggNOG" id="KOG0254">
    <property type="taxonomic scope" value="Eukaryota"/>
</dbReference>
<feature type="transmembrane region" description="Helical" evidence="7">
    <location>
        <begin position="380"/>
        <end position="402"/>
    </location>
</feature>
<dbReference type="InterPro" id="IPR011701">
    <property type="entry name" value="MFS"/>
</dbReference>
<dbReference type="Proteomes" id="UP000019478">
    <property type="component" value="Unassembled WGS sequence"/>
</dbReference>
<evidence type="ECO:0000256" key="3">
    <source>
        <dbReference type="ARBA" id="ARBA00022692"/>
    </source>
</evidence>
<feature type="transmembrane region" description="Helical" evidence="7">
    <location>
        <begin position="173"/>
        <end position="196"/>
    </location>
</feature>
<feature type="transmembrane region" description="Helical" evidence="7">
    <location>
        <begin position="441"/>
        <end position="465"/>
    </location>
</feature>
<dbReference type="FunFam" id="1.20.1250.20:FF:000196">
    <property type="entry name" value="MFS toxin efflux pump (AflT)"/>
    <property type="match status" value="1"/>
</dbReference>
<feature type="transmembrane region" description="Helical" evidence="7">
    <location>
        <begin position="354"/>
        <end position="373"/>
    </location>
</feature>
<evidence type="ECO:0000256" key="4">
    <source>
        <dbReference type="ARBA" id="ARBA00022989"/>
    </source>
</evidence>
<feature type="region of interest" description="Disordered" evidence="6">
    <location>
        <begin position="1"/>
        <end position="30"/>
    </location>
</feature>
<dbReference type="PROSITE" id="PS50850">
    <property type="entry name" value="MFS"/>
    <property type="match status" value="1"/>
</dbReference>
<gene>
    <name evidence="9" type="ORF">A1O3_01806</name>
</gene>
<dbReference type="CDD" id="cd17502">
    <property type="entry name" value="MFS_Azr1_MDR_like"/>
    <property type="match status" value="1"/>
</dbReference>
<dbReference type="GO" id="GO:0022857">
    <property type="term" value="F:transmembrane transporter activity"/>
    <property type="evidence" value="ECO:0007669"/>
    <property type="project" value="InterPro"/>
</dbReference>
<feature type="transmembrane region" description="Helical" evidence="7">
    <location>
        <begin position="276"/>
        <end position="294"/>
    </location>
</feature>
<feature type="transmembrane region" description="Helical" evidence="7">
    <location>
        <begin position="86"/>
        <end position="103"/>
    </location>
</feature>
<accession>W9ZFE8</accession>
<evidence type="ECO:0000256" key="7">
    <source>
        <dbReference type="SAM" id="Phobius"/>
    </source>
</evidence>
<sequence length="555" mass="58656">MASTELKTESPAPSDSAARDPVTHTPATPKPATAPPAFQITYPSVLLQAVILVALLLAQFLVALDMNIIATAIPTITVKFHSVDQVGWYGSSFFMCLAAFQAFWGKAYKYFPLKIVFLVCIVIFEVGSLVVALAQNSTTVIVGRAIQGAGGAGITGGCYVICAFITPPNRLPAVMGIFGTVWSCSSVLGPVLGGVFTQDVTWRWCFWINLPIGGATMLIILLCFTTPAHSRIARAKPKQLALLFDFPGVAVLLGSLICFCLALQDGGITKPWSSSIPIGLLVGFGLLLIVFALIEWKQGDKAMIPGSIMTRRSIAVCAVFSFLSNAAGFARVYNLPIYFQAVQGVSPSTSGVRTLPSVLSISISSLVSSTLLGRVGYYQPFLLLGSVFITVGAGLIYTLGVHSPASHYIGYQIVAGIGMGLTIQVPAIVAQSISERKDLAVAIAVSLFYQFVGGTIGVSGAQSIMTNELISHLPSTNPAISPAKVLAAGASGLRRAFPNPNDLSTVVEAYLYGLKKAWIWSIALAGVTLFVALLAERKSIKAEDIKTRKAAKGQT</sequence>
<keyword evidence="2" id="KW-0813">Transport</keyword>
<feature type="transmembrane region" description="Helical" evidence="7">
    <location>
        <begin position="408"/>
        <end position="429"/>
    </location>
</feature>
<organism evidence="9 10">
    <name type="scientific">Capronia epimyces CBS 606.96</name>
    <dbReference type="NCBI Taxonomy" id="1182542"/>
    <lineage>
        <taxon>Eukaryota</taxon>
        <taxon>Fungi</taxon>
        <taxon>Dikarya</taxon>
        <taxon>Ascomycota</taxon>
        <taxon>Pezizomycotina</taxon>
        <taxon>Eurotiomycetes</taxon>
        <taxon>Chaetothyriomycetidae</taxon>
        <taxon>Chaetothyriales</taxon>
        <taxon>Herpotrichiellaceae</taxon>
        <taxon>Capronia</taxon>
    </lineage>
</organism>
<dbReference type="Gene3D" id="1.20.1720.10">
    <property type="entry name" value="Multidrug resistance protein D"/>
    <property type="match status" value="1"/>
</dbReference>
<keyword evidence="4 7" id="KW-1133">Transmembrane helix</keyword>
<name>W9ZFE8_9EURO</name>
<dbReference type="PANTHER" id="PTHR23501:SF177">
    <property type="entry name" value="MAJOR FACILITATOR SUPERFAMILY (MFS) PROFILE DOMAIN-CONTAINING PROTEIN-RELATED"/>
    <property type="match status" value="1"/>
</dbReference>
<evidence type="ECO:0000256" key="5">
    <source>
        <dbReference type="ARBA" id="ARBA00023136"/>
    </source>
</evidence>
<dbReference type="PANTHER" id="PTHR23501">
    <property type="entry name" value="MAJOR FACILITATOR SUPERFAMILY"/>
    <property type="match status" value="1"/>
</dbReference>
<dbReference type="InterPro" id="IPR020846">
    <property type="entry name" value="MFS_dom"/>
</dbReference>
<reference evidence="9 10" key="1">
    <citation type="submission" date="2013-03" db="EMBL/GenBank/DDBJ databases">
        <title>The Genome Sequence of Capronia epimyces CBS 606.96.</title>
        <authorList>
            <consortium name="The Broad Institute Genomics Platform"/>
            <person name="Cuomo C."/>
            <person name="de Hoog S."/>
            <person name="Gorbushina A."/>
            <person name="Walker B."/>
            <person name="Young S.K."/>
            <person name="Zeng Q."/>
            <person name="Gargeya S."/>
            <person name="Fitzgerald M."/>
            <person name="Haas B."/>
            <person name="Abouelleil A."/>
            <person name="Allen A.W."/>
            <person name="Alvarado L."/>
            <person name="Arachchi H.M."/>
            <person name="Berlin A.M."/>
            <person name="Chapman S.B."/>
            <person name="Gainer-Dewar J."/>
            <person name="Goldberg J."/>
            <person name="Griggs A."/>
            <person name="Gujja S."/>
            <person name="Hansen M."/>
            <person name="Howarth C."/>
            <person name="Imamovic A."/>
            <person name="Ireland A."/>
            <person name="Larimer J."/>
            <person name="McCowan C."/>
            <person name="Murphy C."/>
            <person name="Pearson M."/>
            <person name="Poon T.W."/>
            <person name="Priest M."/>
            <person name="Roberts A."/>
            <person name="Saif S."/>
            <person name="Shea T."/>
            <person name="Sisk P."/>
            <person name="Sykes S."/>
            <person name="Wortman J."/>
            <person name="Nusbaum C."/>
            <person name="Birren B."/>
        </authorList>
    </citation>
    <scope>NUCLEOTIDE SEQUENCE [LARGE SCALE GENOMIC DNA]</scope>
    <source>
        <strain evidence="9 10">CBS 606.96</strain>
    </source>
</reference>
<comment type="subcellular location">
    <subcellularLocation>
        <location evidence="1">Membrane</location>
        <topology evidence="1">Multi-pass membrane protein</topology>
    </subcellularLocation>
</comment>
<dbReference type="GO" id="GO:0005886">
    <property type="term" value="C:plasma membrane"/>
    <property type="evidence" value="ECO:0007669"/>
    <property type="project" value="TreeGrafter"/>
</dbReference>
<feature type="transmembrane region" description="Helical" evidence="7">
    <location>
        <begin position="146"/>
        <end position="166"/>
    </location>
</feature>
<dbReference type="GeneID" id="19165939"/>
<dbReference type="HOGENOM" id="CLU_000960_22_1_1"/>
<evidence type="ECO:0000313" key="10">
    <source>
        <dbReference type="Proteomes" id="UP000019478"/>
    </source>
</evidence>
<evidence type="ECO:0000256" key="1">
    <source>
        <dbReference type="ARBA" id="ARBA00004141"/>
    </source>
</evidence>
<feature type="transmembrane region" description="Helical" evidence="7">
    <location>
        <begin position="240"/>
        <end position="264"/>
    </location>
</feature>
<feature type="transmembrane region" description="Helical" evidence="7">
    <location>
        <begin position="208"/>
        <end position="228"/>
    </location>
</feature>
<comment type="caution">
    <text evidence="9">The sequence shown here is derived from an EMBL/GenBank/DDBJ whole genome shotgun (WGS) entry which is preliminary data.</text>
</comment>
<feature type="transmembrane region" description="Helical" evidence="7">
    <location>
        <begin position="115"/>
        <end position="134"/>
    </location>
</feature>
<evidence type="ECO:0000256" key="2">
    <source>
        <dbReference type="ARBA" id="ARBA00022448"/>
    </source>
</evidence>
<keyword evidence="3 7" id="KW-0812">Transmembrane</keyword>
<dbReference type="InterPro" id="IPR036259">
    <property type="entry name" value="MFS_trans_sf"/>
</dbReference>
<evidence type="ECO:0000259" key="8">
    <source>
        <dbReference type="PROSITE" id="PS50850"/>
    </source>
</evidence>
<protein>
    <recommendedName>
        <fullName evidence="8">Major facilitator superfamily (MFS) profile domain-containing protein</fullName>
    </recommendedName>
</protein>
<dbReference type="Gene3D" id="1.20.1250.20">
    <property type="entry name" value="MFS general substrate transporter like domains"/>
    <property type="match status" value="1"/>
</dbReference>
<dbReference type="EMBL" id="AMGY01000001">
    <property type="protein sequence ID" value="EXJ93249.1"/>
    <property type="molecule type" value="Genomic_DNA"/>
</dbReference>